<protein>
    <submittedName>
        <fullName evidence="1">Uncharacterized protein</fullName>
    </submittedName>
</protein>
<dbReference type="EMBL" id="DWYY01000047">
    <property type="protein sequence ID" value="HJA92352.1"/>
    <property type="molecule type" value="Genomic_DNA"/>
</dbReference>
<evidence type="ECO:0000313" key="1">
    <source>
        <dbReference type="EMBL" id="HJA92352.1"/>
    </source>
</evidence>
<evidence type="ECO:0000313" key="2">
    <source>
        <dbReference type="Proteomes" id="UP000886858"/>
    </source>
</evidence>
<dbReference type="Proteomes" id="UP000886858">
    <property type="component" value="Unassembled WGS sequence"/>
</dbReference>
<name>A0A9D2KYC4_9FIRM</name>
<dbReference type="AlphaFoldDB" id="A0A9D2KYC4"/>
<organism evidence="1 2">
    <name type="scientific">Candidatus Eisenbergiella merdipullorum</name>
    <dbReference type="NCBI Taxonomy" id="2838553"/>
    <lineage>
        <taxon>Bacteria</taxon>
        <taxon>Bacillati</taxon>
        <taxon>Bacillota</taxon>
        <taxon>Clostridia</taxon>
        <taxon>Lachnospirales</taxon>
        <taxon>Lachnospiraceae</taxon>
        <taxon>Eisenbergiella</taxon>
    </lineage>
</organism>
<sequence>MKRMKGKDAIDFGRRIEVEKTELELSGLDPDALGFMRAVERKKVLERAGLDPAKYDF</sequence>
<reference evidence="1" key="1">
    <citation type="journal article" date="2021" name="PeerJ">
        <title>Extensive microbial diversity within the chicken gut microbiome revealed by metagenomics and culture.</title>
        <authorList>
            <person name="Gilroy R."/>
            <person name="Ravi A."/>
            <person name="Getino M."/>
            <person name="Pursley I."/>
            <person name="Horton D.L."/>
            <person name="Alikhan N.F."/>
            <person name="Baker D."/>
            <person name="Gharbi K."/>
            <person name="Hall N."/>
            <person name="Watson M."/>
            <person name="Adriaenssens E.M."/>
            <person name="Foster-Nyarko E."/>
            <person name="Jarju S."/>
            <person name="Secka A."/>
            <person name="Antonio M."/>
            <person name="Oren A."/>
            <person name="Chaudhuri R.R."/>
            <person name="La Ragione R."/>
            <person name="Hildebrand F."/>
            <person name="Pallen M.J."/>
        </authorList>
    </citation>
    <scope>NUCLEOTIDE SEQUENCE</scope>
    <source>
        <strain evidence="1">CHK179-7159</strain>
    </source>
</reference>
<proteinExistence type="predicted"/>
<gene>
    <name evidence="1" type="ORF">H9717_04435</name>
</gene>
<reference evidence="1" key="2">
    <citation type="submission" date="2021-04" db="EMBL/GenBank/DDBJ databases">
        <authorList>
            <person name="Gilroy R."/>
        </authorList>
    </citation>
    <scope>NUCLEOTIDE SEQUENCE</scope>
    <source>
        <strain evidence="1">CHK179-7159</strain>
    </source>
</reference>
<accession>A0A9D2KYC4</accession>
<comment type="caution">
    <text evidence="1">The sequence shown here is derived from an EMBL/GenBank/DDBJ whole genome shotgun (WGS) entry which is preliminary data.</text>
</comment>